<proteinExistence type="predicted"/>
<feature type="region of interest" description="Disordered" evidence="1">
    <location>
        <begin position="1"/>
        <end position="23"/>
    </location>
</feature>
<protein>
    <recommendedName>
        <fullName evidence="5">Integral membrane protein</fullName>
    </recommendedName>
</protein>
<keyword evidence="2" id="KW-0472">Membrane</keyword>
<keyword evidence="4" id="KW-1185">Reference proteome</keyword>
<accession>A0ABV1TEL7</accession>
<evidence type="ECO:0000313" key="4">
    <source>
        <dbReference type="Proteomes" id="UP001490365"/>
    </source>
</evidence>
<dbReference type="RefSeq" id="WP_351957079.1">
    <property type="nucleotide sequence ID" value="NZ_JBEOZM010000005.1"/>
</dbReference>
<evidence type="ECO:0000313" key="3">
    <source>
        <dbReference type="EMBL" id="MER6268472.1"/>
    </source>
</evidence>
<keyword evidence="2" id="KW-1133">Transmembrane helix</keyword>
<feature type="compositionally biased region" description="Basic and acidic residues" evidence="1">
    <location>
        <begin position="11"/>
        <end position="21"/>
    </location>
</feature>
<reference evidence="3 4" key="1">
    <citation type="submission" date="2024-06" db="EMBL/GenBank/DDBJ databases">
        <title>The Natural Products Discovery Center: Release of the First 8490 Sequenced Strains for Exploring Actinobacteria Biosynthetic Diversity.</title>
        <authorList>
            <person name="Kalkreuter E."/>
            <person name="Kautsar S.A."/>
            <person name="Yang D."/>
            <person name="Bader C.D."/>
            <person name="Teijaro C.N."/>
            <person name="Fluegel L."/>
            <person name="Davis C.M."/>
            <person name="Simpson J.R."/>
            <person name="Lauterbach L."/>
            <person name="Steele A.D."/>
            <person name="Gui C."/>
            <person name="Meng S."/>
            <person name="Li G."/>
            <person name="Viehrig K."/>
            <person name="Ye F."/>
            <person name="Su P."/>
            <person name="Kiefer A.F."/>
            <person name="Nichols A."/>
            <person name="Cepeda A.J."/>
            <person name="Yan W."/>
            <person name="Fan B."/>
            <person name="Jiang Y."/>
            <person name="Adhikari A."/>
            <person name="Zheng C.-J."/>
            <person name="Schuster L."/>
            <person name="Cowan T.M."/>
            <person name="Smanski M.J."/>
            <person name="Chevrette M.G."/>
            <person name="De Carvalho L.P.S."/>
            <person name="Shen B."/>
        </authorList>
    </citation>
    <scope>NUCLEOTIDE SEQUENCE [LARGE SCALE GENOMIC DNA]</scope>
    <source>
        <strain evidence="3 4">NPDC001694</strain>
    </source>
</reference>
<dbReference type="EMBL" id="JBEOZM010000005">
    <property type="protein sequence ID" value="MER6268472.1"/>
    <property type="molecule type" value="Genomic_DNA"/>
</dbReference>
<dbReference type="Proteomes" id="UP001490365">
    <property type="component" value="Unassembled WGS sequence"/>
</dbReference>
<feature type="transmembrane region" description="Helical" evidence="2">
    <location>
        <begin position="108"/>
        <end position="130"/>
    </location>
</feature>
<evidence type="ECO:0000256" key="2">
    <source>
        <dbReference type="SAM" id="Phobius"/>
    </source>
</evidence>
<organism evidence="3 4">
    <name type="scientific">Streptomyces sp. 900105755</name>
    <dbReference type="NCBI Taxonomy" id="3154389"/>
    <lineage>
        <taxon>Bacteria</taxon>
        <taxon>Bacillati</taxon>
        <taxon>Actinomycetota</taxon>
        <taxon>Actinomycetes</taxon>
        <taxon>Kitasatosporales</taxon>
        <taxon>Streptomycetaceae</taxon>
        <taxon>Streptomyces</taxon>
    </lineage>
</organism>
<evidence type="ECO:0008006" key="5">
    <source>
        <dbReference type="Google" id="ProtNLM"/>
    </source>
</evidence>
<sequence>MGWESVRGRGGTRERTGERRPVWSGGDLSTAVALATAQLPTAGLLTFIDLSGRDDYGAGNGGALGAVFLLFLAPVLLPLLGVAQAFMLALPSVVAARLAGRRLGGPSWPWYLVAPVVPAAFWSALVASLGSWPFTSTFAVLAGLGVLPTLGVGWVRRRALRPAGVWWWAAAGSFGLAVLTLVGGVLASEAGLVPQYEPPRLTAAQLTGVWRDGSGAELRLHADGSAEAVKLPTEPAAFTDDDFSDYVVCAGPGTWAPRRTWRDGVLVELDGDCGRDTQWSVGGSEDAPQLFVLFGDPDAGTLRILERA</sequence>
<evidence type="ECO:0000256" key="1">
    <source>
        <dbReference type="SAM" id="MobiDB-lite"/>
    </source>
</evidence>
<keyword evidence="2" id="KW-0812">Transmembrane</keyword>
<feature type="transmembrane region" description="Helical" evidence="2">
    <location>
        <begin position="167"/>
        <end position="187"/>
    </location>
</feature>
<feature type="transmembrane region" description="Helical" evidence="2">
    <location>
        <begin position="68"/>
        <end position="96"/>
    </location>
</feature>
<feature type="transmembrane region" description="Helical" evidence="2">
    <location>
        <begin position="28"/>
        <end position="48"/>
    </location>
</feature>
<gene>
    <name evidence="3" type="ORF">ABT211_14370</name>
</gene>
<feature type="transmembrane region" description="Helical" evidence="2">
    <location>
        <begin position="136"/>
        <end position="155"/>
    </location>
</feature>
<comment type="caution">
    <text evidence="3">The sequence shown here is derived from an EMBL/GenBank/DDBJ whole genome shotgun (WGS) entry which is preliminary data.</text>
</comment>
<name>A0ABV1TEL7_9ACTN</name>